<protein>
    <submittedName>
        <fullName evidence="1">Flavin-containing amine oxidasedehydrogenase-like protein</fullName>
    </submittedName>
</protein>
<reference evidence="1 2" key="1">
    <citation type="journal article" date="2018" name="IMA Fungus">
        <title>IMA Genome-F 9: Draft genome sequence of Annulohypoxylon stygium, Aspergillus mulundensis, Berkeleyomyces basicola (syn. Thielaviopsis basicola), Ceratocystis smalleyi, two Cercospora beticola strains, Coleophoma cylindrospora, Fusarium fracticaudum, Phialophora cf. hyalina, and Morchella septimelata.</title>
        <authorList>
            <person name="Wingfield B.D."/>
            <person name="Bills G.F."/>
            <person name="Dong Y."/>
            <person name="Huang W."/>
            <person name="Nel W.J."/>
            <person name="Swalarsk-Parry B.S."/>
            <person name="Vaghefi N."/>
            <person name="Wilken P.M."/>
            <person name="An Z."/>
            <person name="de Beer Z.W."/>
            <person name="De Vos L."/>
            <person name="Chen L."/>
            <person name="Duong T.A."/>
            <person name="Gao Y."/>
            <person name="Hammerbacher A."/>
            <person name="Kikkert J.R."/>
            <person name="Li Y."/>
            <person name="Li H."/>
            <person name="Li K."/>
            <person name="Li Q."/>
            <person name="Liu X."/>
            <person name="Ma X."/>
            <person name="Naidoo K."/>
            <person name="Pethybridge S.J."/>
            <person name="Sun J."/>
            <person name="Steenkamp E.T."/>
            <person name="van der Nest M.A."/>
            <person name="van Wyk S."/>
            <person name="Wingfield M.J."/>
            <person name="Xiong C."/>
            <person name="Yue Q."/>
            <person name="Zhang X."/>
        </authorList>
    </citation>
    <scope>NUCLEOTIDE SEQUENCE [LARGE SCALE GENOMIC DNA]</scope>
    <source>
        <strain evidence="1 2">BP5796</strain>
    </source>
</reference>
<dbReference type="InterPro" id="IPR050464">
    <property type="entry name" value="Zeta_carotene_desat/Oxidored"/>
</dbReference>
<keyword evidence="2" id="KW-1185">Reference proteome</keyword>
<comment type="caution">
    <text evidence="1">The sequence shown here is derived from an EMBL/GenBank/DDBJ whole genome shotgun (WGS) entry which is preliminary data.</text>
</comment>
<organism evidence="1 2">
    <name type="scientific">Coleophoma crateriformis</name>
    <dbReference type="NCBI Taxonomy" id="565419"/>
    <lineage>
        <taxon>Eukaryota</taxon>
        <taxon>Fungi</taxon>
        <taxon>Dikarya</taxon>
        <taxon>Ascomycota</taxon>
        <taxon>Pezizomycotina</taxon>
        <taxon>Leotiomycetes</taxon>
        <taxon>Helotiales</taxon>
        <taxon>Dermateaceae</taxon>
        <taxon>Coleophoma</taxon>
    </lineage>
</organism>
<evidence type="ECO:0000313" key="1">
    <source>
        <dbReference type="EMBL" id="RDW70204.1"/>
    </source>
</evidence>
<gene>
    <name evidence="1" type="ORF">BP5796_08601</name>
</gene>
<proteinExistence type="predicted"/>
<sequence length="568" mass="65179">MAATNGHNGERERDQRKHVVIIGAGAAGMSCASTLSQHPDKFKVTMIERMAVCGGQATSISIDKSRFGTDWMNDGVQGGSPHTFNFFKTYGHVPKEVKLQVSFGKGTDGFWTNCFPSKLIEQFSGDIKKFGRVLNIIRWTMPILGIVPVRVMLRMFFFSKDFGDKMVYPLIALFLGTGNQTANVSCAILERLFNDPNMKLWDYDPETLLPNLPTMVTFPNLHNFYEDFRKDLEKKGVEIRLQTDVTEILERSDDGIVLKTKPFDPDANDRRGVHTGSESRPEYFDELVMCVLADDALKLLGKTATFRERWVLGGAKFFDDITVTHSDTAYFQKHYETEFDPKLCAEPKSKAQEEQIAFSKGEMRGEGDEPSGFRPMYYTKTYQDDPKKIEMSFDVTNYQHQFRMDHQAETAPIAYDHHVFQSIFLDKTNRQHWTMEEIDKSKIIDKKWWHQLGHRWQHYARVVPGMLFINGRKKTWFAGSWTLVVRLPPVLSNSYVQVCGRGRLANLQELTCGSNEQNMHELACVSGIAAAYRLGAEYVKFDDFAEDFFSKYLLVSHGVIYRRKQKHD</sequence>
<dbReference type="Pfam" id="PF13450">
    <property type="entry name" value="NAD_binding_8"/>
    <property type="match status" value="1"/>
</dbReference>
<dbReference type="EMBL" id="PDLN01000012">
    <property type="protein sequence ID" value="RDW70204.1"/>
    <property type="molecule type" value="Genomic_DNA"/>
</dbReference>
<dbReference type="GO" id="GO:0016491">
    <property type="term" value="F:oxidoreductase activity"/>
    <property type="evidence" value="ECO:0007669"/>
    <property type="project" value="TreeGrafter"/>
</dbReference>
<evidence type="ECO:0000313" key="2">
    <source>
        <dbReference type="Proteomes" id="UP000256328"/>
    </source>
</evidence>
<accession>A0A3D8R8N2</accession>
<dbReference type="PANTHER" id="PTHR42923:SF20">
    <property type="entry name" value="FLAVIN-CONTAINING AMINE OXIDASEDEHYDROGENASE"/>
    <property type="match status" value="1"/>
</dbReference>
<dbReference type="Gene3D" id="3.50.50.60">
    <property type="entry name" value="FAD/NAD(P)-binding domain"/>
    <property type="match status" value="1"/>
</dbReference>
<dbReference type="Proteomes" id="UP000256328">
    <property type="component" value="Unassembled WGS sequence"/>
</dbReference>
<dbReference type="OrthoDB" id="2019015at2759"/>
<dbReference type="AlphaFoldDB" id="A0A3D8R8N2"/>
<dbReference type="PANTHER" id="PTHR42923">
    <property type="entry name" value="PROTOPORPHYRINOGEN OXIDASE"/>
    <property type="match status" value="1"/>
</dbReference>
<dbReference type="SUPFAM" id="SSF51905">
    <property type="entry name" value="FAD/NAD(P)-binding domain"/>
    <property type="match status" value="1"/>
</dbReference>
<dbReference type="InterPro" id="IPR036188">
    <property type="entry name" value="FAD/NAD-bd_sf"/>
</dbReference>
<name>A0A3D8R8N2_9HELO</name>